<evidence type="ECO:0000313" key="3">
    <source>
        <dbReference type="EMBL" id="SAI25092.1"/>
    </source>
</evidence>
<keyword evidence="2" id="KW-0472">Membrane</keyword>
<proteinExistence type="predicted"/>
<evidence type="ECO:0000313" key="4">
    <source>
        <dbReference type="Proteomes" id="UP000077037"/>
    </source>
</evidence>
<dbReference type="EMBL" id="FKBS01000014">
    <property type="protein sequence ID" value="SAI25092.1"/>
    <property type="molecule type" value="Genomic_DNA"/>
</dbReference>
<evidence type="ECO:0000256" key="2">
    <source>
        <dbReference type="SAM" id="Phobius"/>
    </source>
</evidence>
<keyword evidence="2" id="KW-1133">Transmembrane helix</keyword>
<gene>
    <name evidence="3" type="primary">bscD</name>
    <name evidence="3" type="ORF">SAMEA1982600_01977</name>
</gene>
<dbReference type="OrthoDB" id="9124756at2"/>
<dbReference type="Proteomes" id="UP000077037">
    <property type="component" value="Unassembled WGS sequence"/>
</dbReference>
<feature type="region of interest" description="Disordered" evidence="1">
    <location>
        <begin position="65"/>
        <end position="90"/>
    </location>
</feature>
<accession>A0A157NUQ8</accession>
<dbReference type="NCBIfam" id="TIGR02500">
    <property type="entry name" value="type_III_yscD"/>
    <property type="match status" value="1"/>
</dbReference>
<organism evidence="3 4">
    <name type="scientific">Bordetella ansorpii</name>
    <dbReference type="NCBI Taxonomy" id="288768"/>
    <lineage>
        <taxon>Bacteria</taxon>
        <taxon>Pseudomonadati</taxon>
        <taxon>Pseudomonadota</taxon>
        <taxon>Betaproteobacteria</taxon>
        <taxon>Burkholderiales</taxon>
        <taxon>Alcaligenaceae</taxon>
        <taxon>Bordetella</taxon>
    </lineage>
</organism>
<dbReference type="AlphaFoldDB" id="A0A157NUQ8"/>
<feature type="region of interest" description="Disordered" evidence="1">
    <location>
        <begin position="135"/>
        <end position="155"/>
    </location>
</feature>
<sequence length="459" mass="47332">MNPPSQARNAPAQDALELRVLSGLHNQASCLAEDGAVLGSDPACDVVLADTGLGARAARLRIGPQGWDLAPDQDTPAGQTEPATPFNQPMPLGPVWVTVARCADPWMAGPVAANDGDAGASAVVTAAAVAASGPAVPEAAPPEPAPAPVRPAVPAAAPPRKRDHWPIVLGLAAVVLTVLVAIGMAWLLPSTPKPVERPDPRVAAERSIGQITAALERLGLGSRLHVAMSRDGTVLVSGWVRNAAEQDSVASALSQIWPMPALRVSAEDAAVASAASTLKAFSVRYAPRYDGDGRMTILGIAASARERASALDAVRAQLPGMTVLGNDIALAPDVADALSARLAEAGLSGIALTWKTDRLETGAGGLDDDQLSRLQAVVKSFNATHLDVAALAQPAAADRQFADSVPFGIRSVVGGPQPYVVLEDGSKLLVGGTHKQYRLTAVEPKRLIFEGPRPAIVLR</sequence>
<dbReference type="InterPro" id="IPR012843">
    <property type="entry name" value="YscD"/>
</dbReference>
<feature type="transmembrane region" description="Helical" evidence="2">
    <location>
        <begin position="167"/>
        <end position="188"/>
    </location>
</feature>
<feature type="compositionally biased region" description="Pro residues" evidence="1">
    <location>
        <begin position="139"/>
        <end position="151"/>
    </location>
</feature>
<protein>
    <submittedName>
        <fullName evidence="3">Type III secretion protein</fullName>
    </submittedName>
</protein>
<reference evidence="3 4" key="1">
    <citation type="submission" date="2016-03" db="EMBL/GenBank/DDBJ databases">
        <authorList>
            <consortium name="Pathogen Informatics"/>
        </authorList>
    </citation>
    <scope>NUCLEOTIDE SEQUENCE [LARGE SCALE GENOMIC DNA]</scope>
    <source>
        <strain evidence="3 4">NCTC13364</strain>
    </source>
</reference>
<dbReference type="RefSeq" id="WP_066410983.1">
    <property type="nucleotide sequence ID" value="NZ_FKBS01000014.1"/>
</dbReference>
<name>A0A157NUQ8_9BORD</name>
<evidence type="ECO:0000256" key="1">
    <source>
        <dbReference type="SAM" id="MobiDB-lite"/>
    </source>
</evidence>
<feature type="compositionally biased region" description="Polar residues" evidence="1">
    <location>
        <begin position="76"/>
        <end position="87"/>
    </location>
</feature>
<keyword evidence="2" id="KW-0812">Transmembrane</keyword>